<evidence type="ECO:0000256" key="1">
    <source>
        <dbReference type="ARBA" id="ARBA00022723"/>
    </source>
</evidence>
<dbReference type="Proteomes" id="UP000464495">
    <property type="component" value="Chromosome"/>
</dbReference>
<dbReference type="KEGG" id="amaq:GO499_15515"/>
<dbReference type="PANTHER" id="PTHR42988:SF2">
    <property type="entry name" value="CYCLIC NUCLEOTIDE PHOSPHODIESTERASE CBUA0032-RELATED"/>
    <property type="match status" value="1"/>
</dbReference>
<evidence type="ECO:0000313" key="7">
    <source>
        <dbReference type="Proteomes" id="UP000464495"/>
    </source>
</evidence>
<evidence type="ECO:0000259" key="5">
    <source>
        <dbReference type="Pfam" id="PF00149"/>
    </source>
</evidence>
<evidence type="ECO:0000256" key="4">
    <source>
        <dbReference type="ARBA" id="ARBA00025742"/>
    </source>
</evidence>
<gene>
    <name evidence="6" type="ORF">GO499_15515</name>
</gene>
<keyword evidence="3" id="KW-0408">Iron</keyword>
<dbReference type="GO" id="GO:0016787">
    <property type="term" value="F:hydrolase activity"/>
    <property type="evidence" value="ECO:0007669"/>
    <property type="project" value="UniProtKB-KW"/>
</dbReference>
<dbReference type="InterPro" id="IPR029052">
    <property type="entry name" value="Metallo-depent_PP-like"/>
</dbReference>
<dbReference type="InterPro" id="IPR004843">
    <property type="entry name" value="Calcineurin-like_PHP"/>
</dbReference>
<reference evidence="6 7" key="1">
    <citation type="submission" date="2019-12" db="EMBL/GenBank/DDBJ databases">
        <title>Complete genome sequence of Algicella marina strain 9Alg 56(T) isolated from the red alga Tichocarpus crinitus.</title>
        <authorList>
            <person name="Kim S.-G."/>
            <person name="Nedashkovskaya O.I."/>
        </authorList>
    </citation>
    <scope>NUCLEOTIDE SEQUENCE [LARGE SCALE GENOMIC DNA]</scope>
    <source>
        <strain evidence="6 7">9Alg 56</strain>
    </source>
</reference>
<evidence type="ECO:0000256" key="2">
    <source>
        <dbReference type="ARBA" id="ARBA00022801"/>
    </source>
</evidence>
<dbReference type="RefSeq" id="WP_284155000.1">
    <property type="nucleotide sequence ID" value="NZ_CP046620.1"/>
</dbReference>
<keyword evidence="2" id="KW-0378">Hydrolase</keyword>
<protein>
    <submittedName>
        <fullName evidence="6">Metallophosphoesterase</fullName>
    </submittedName>
</protein>
<feature type="domain" description="Calcineurin-like phosphoesterase" evidence="5">
    <location>
        <begin position="1"/>
        <end position="188"/>
    </location>
</feature>
<accession>A0A6P1T0P7</accession>
<dbReference type="Gene3D" id="3.60.21.10">
    <property type="match status" value="1"/>
</dbReference>
<proteinExistence type="inferred from homology"/>
<dbReference type="PANTHER" id="PTHR42988">
    <property type="entry name" value="PHOSPHOHYDROLASE"/>
    <property type="match status" value="1"/>
</dbReference>
<keyword evidence="7" id="KW-1185">Reference proteome</keyword>
<comment type="similarity">
    <text evidence="4">Belongs to the cyclic nucleotide phosphodiesterase class-III family.</text>
</comment>
<evidence type="ECO:0000256" key="3">
    <source>
        <dbReference type="ARBA" id="ARBA00023004"/>
    </source>
</evidence>
<dbReference type="SUPFAM" id="SSF56300">
    <property type="entry name" value="Metallo-dependent phosphatases"/>
    <property type="match status" value="1"/>
</dbReference>
<dbReference type="InterPro" id="IPR050884">
    <property type="entry name" value="CNP_phosphodiesterase-III"/>
</dbReference>
<dbReference type="EMBL" id="CP046620">
    <property type="protein sequence ID" value="QHQ36484.1"/>
    <property type="molecule type" value="Genomic_DNA"/>
</dbReference>
<dbReference type="AlphaFoldDB" id="A0A6P1T0P7"/>
<sequence length="273" mass="30576">MRLFLLSDLHFGRANPDLVAPLLATIEEAAPDRVVIAGDFVQRARASHFRPACEFLERLPVPWDAVPGNHDIPLYNLPQRVLAPRAAYRHWIATETEPRVASDDAVIVGVDTTHRWHHQRGIVRRGQIRRVAEEIRANATERAVVILAHHPFHQSSEIEKRLMLNAPRALESWADAGPHIVLTGHLHKWTVEPFVTRKNKSMTLQVHCGTGLSTRLRGEPNDCAILDVSAERVTIERLSVPEGEFAFIRGQTYSYEVGDAGWINVGNQTSDAG</sequence>
<dbReference type="Pfam" id="PF00149">
    <property type="entry name" value="Metallophos"/>
    <property type="match status" value="1"/>
</dbReference>
<organism evidence="6 7">
    <name type="scientific">Algicella marina</name>
    <dbReference type="NCBI Taxonomy" id="2683284"/>
    <lineage>
        <taxon>Bacteria</taxon>
        <taxon>Pseudomonadati</taxon>
        <taxon>Pseudomonadota</taxon>
        <taxon>Alphaproteobacteria</taxon>
        <taxon>Rhodobacterales</taxon>
        <taxon>Paracoccaceae</taxon>
        <taxon>Algicella</taxon>
    </lineage>
</organism>
<keyword evidence="1" id="KW-0479">Metal-binding</keyword>
<name>A0A6P1T0P7_9RHOB</name>
<dbReference type="GO" id="GO:0046872">
    <property type="term" value="F:metal ion binding"/>
    <property type="evidence" value="ECO:0007669"/>
    <property type="project" value="UniProtKB-KW"/>
</dbReference>
<evidence type="ECO:0000313" key="6">
    <source>
        <dbReference type="EMBL" id="QHQ36484.1"/>
    </source>
</evidence>